<dbReference type="Proteomes" id="UP000256269">
    <property type="component" value="Unassembled WGS sequence"/>
</dbReference>
<gene>
    <name evidence="1" type="ORF">BCF44_1415</name>
</gene>
<dbReference type="AlphaFoldDB" id="A0A3E0G5M5"/>
<reference evidence="1 2" key="1">
    <citation type="submission" date="2018-08" db="EMBL/GenBank/DDBJ databases">
        <title>Genomic Encyclopedia of Archaeal and Bacterial Type Strains, Phase II (KMG-II): from individual species to whole genera.</title>
        <authorList>
            <person name="Goeker M."/>
        </authorList>
    </citation>
    <scope>NUCLEOTIDE SEQUENCE [LARGE SCALE GENOMIC DNA]</scope>
    <source>
        <strain evidence="1 2">DSM 45791</strain>
    </source>
</reference>
<proteinExistence type="predicted"/>
<keyword evidence="2" id="KW-1185">Reference proteome</keyword>
<dbReference type="RefSeq" id="WP_211353697.1">
    <property type="nucleotide sequence ID" value="NZ_CP144375.1"/>
</dbReference>
<sequence length="80" mass="8912">MYAITSLTVGPIEKRLHWVRDVDCDEDRSQIRTGSGPQVMATLRNTAVGLPRLAGYTNIAAALRYHARDFNRPAEPLLTC</sequence>
<dbReference type="EMBL" id="QUNO01000041">
    <property type="protein sequence ID" value="REH17888.1"/>
    <property type="molecule type" value="Genomic_DNA"/>
</dbReference>
<organism evidence="1 2">
    <name type="scientific">Kutzneria buriramensis</name>
    <dbReference type="NCBI Taxonomy" id="1045776"/>
    <lineage>
        <taxon>Bacteria</taxon>
        <taxon>Bacillati</taxon>
        <taxon>Actinomycetota</taxon>
        <taxon>Actinomycetes</taxon>
        <taxon>Pseudonocardiales</taxon>
        <taxon>Pseudonocardiaceae</taxon>
        <taxon>Kutzneria</taxon>
    </lineage>
</organism>
<evidence type="ECO:0000313" key="2">
    <source>
        <dbReference type="Proteomes" id="UP000256269"/>
    </source>
</evidence>
<accession>A0A3E0G5M5</accession>
<protein>
    <submittedName>
        <fullName evidence="1">Uncharacterized protein</fullName>
    </submittedName>
</protein>
<evidence type="ECO:0000313" key="1">
    <source>
        <dbReference type="EMBL" id="REH17888.1"/>
    </source>
</evidence>
<name>A0A3E0G5M5_9PSEU</name>
<comment type="caution">
    <text evidence="1">The sequence shown here is derived from an EMBL/GenBank/DDBJ whole genome shotgun (WGS) entry which is preliminary data.</text>
</comment>